<organism evidence="1 2">
    <name type="scientific">Diversispora epigaea</name>
    <dbReference type="NCBI Taxonomy" id="1348612"/>
    <lineage>
        <taxon>Eukaryota</taxon>
        <taxon>Fungi</taxon>
        <taxon>Fungi incertae sedis</taxon>
        <taxon>Mucoromycota</taxon>
        <taxon>Glomeromycotina</taxon>
        <taxon>Glomeromycetes</taxon>
        <taxon>Diversisporales</taxon>
        <taxon>Diversisporaceae</taxon>
        <taxon>Diversispora</taxon>
    </lineage>
</organism>
<comment type="caution">
    <text evidence="1">The sequence shown here is derived from an EMBL/GenBank/DDBJ whole genome shotgun (WGS) entry which is preliminary data.</text>
</comment>
<dbReference type="EMBL" id="PQFF01000128">
    <property type="protein sequence ID" value="RHZ80337.1"/>
    <property type="molecule type" value="Genomic_DNA"/>
</dbReference>
<dbReference type="Proteomes" id="UP000266861">
    <property type="component" value="Unassembled WGS sequence"/>
</dbReference>
<evidence type="ECO:0000313" key="1">
    <source>
        <dbReference type="EMBL" id="RHZ80337.1"/>
    </source>
</evidence>
<sequence length="121" mass="13542">MNKYLITSLSFSSSTINGIVGSVPGLVHLDMLDVLGVVNTGNLAMAKTNVLLLQREISDIQKLLASSGIKSDYTIENEFINKFVWEIANFTIDKKIYPDGNYLKSAANNYAKLEFHEYFKD</sequence>
<keyword evidence="2" id="KW-1185">Reference proteome</keyword>
<accession>A0A397IZ29</accession>
<gene>
    <name evidence="1" type="ORF">Glove_137g13</name>
</gene>
<name>A0A397IZ29_9GLOM</name>
<proteinExistence type="predicted"/>
<dbReference type="AlphaFoldDB" id="A0A397IZ29"/>
<reference evidence="1 2" key="1">
    <citation type="submission" date="2018-08" db="EMBL/GenBank/DDBJ databases">
        <title>Genome and evolution of the arbuscular mycorrhizal fungus Diversispora epigaea (formerly Glomus versiforme) and its bacterial endosymbionts.</title>
        <authorList>
            <person name="Sun X."/>
            <person name="Fei Z."/>
            <person name="Harrison M."/>
        </authorList>
    </citation>
    <scope>NUCLEOTIDE SEQUENCE [LARGE SCALE GENOMIC DNA]</scope>
    <source>
        <strain evidence="1 2">IT104</strain>
    </source>
</reference>
<dbReference type="OrthoDB" id="10518810at2759"/>
<protein>
    <submittedName>
        <fullName evidence="1">Uncharacterized protein</fullName>
    </submittedName>
</protein>
<evidence type="ECO:0000313" key="2">
    <source>
        <dbReference type="Proteomes" id="UP000266861"/>
    </source>
</evidence>